<dbReference type="SUPFAM" id="SSF109854">
    <property type="entry name" value="DinB/YfiT-like putative metalloenzymes"/>
    <property type="match status" value="1"/>
</dbReference>
<dbReference type="PANTHER" id="PTHR37302">
    <property type="entry name" value="SLR1116 PROTEIN"/>
    <property type="match status" value="1"/>
</dbReference>
<dbReference type="EMBL" id="JAQQXT010000004">
    <property type="protein sequence ID" value="MDC8771414.1"/>
    <property type="molecule type" value="Genomic_DNA"/>
</dbReference>
<organism evidence="3 4">
    <name type="scientific">Roseateles albus</name>
    <dbReference type="NCBI Taxonomy" id="2987525"/>
    <lineage>
        <taxon>Bacteria</taxon>
        <taxon>Pseudomonadati</taxon>
        <taxon>Pseudomonadota</taxon>
        <taxon>Betaproteobacteria</taxon>
        <taxon>Burkholderiales</taxon>
        <taxon>Sphaerotilaceae</taxon>
        <taxon>Roseateles</taxon>
    </lineage>
</organism>
<dbReference type="RefSeq" id="WP_273599714.1">
    <property type="nucleotide sequence ID" value="NZ_JAQQXT010000004.1"/>
</dbReference>
<comment type="caution">
    <text evidence="3">The sequence shown here is derived from an EMBL/GenBank/DDBJ whole genome shotgun (WGS) entry which is preliminary data.</text>
</comment>
<accession>A0ABT5KBV6</accession>
<comment type="similarity">
    <text evidence="1">Belongs to the DinB family.</text>
</comment>
<proteinExistence type="inferred from homology"/>
<name>A0ABT5KBV6_9BURK</name>
<dbReference type="PANTHER" id="PTHR37302:SF1">
    <property type="entry name" value="PROTEIN DINB"/>
    <property type="match status" value="1"/>
</dbReference>
<reference evidence="3 4" key="1">
    <citation type="submission" date="2022-10" db="EMBL/GenBank/DDBJ databases">
        <title>Paucibacter sp. hw1 Genome sequencing.</title>
        <authorList>
            <person name="Park S."/>
        </authorList>
    </citation>
    <scope>NUCLEOTIDE SEQUENCE [LARGE SCALE GENOMIC DNA]</scope>
    <source>
        <strain evidence="4">hw1</strain>
    </source>
</reference>
<dbReference type="InterPro" id="IPR007837">
    <property type="entry name" value="DinB"/>
</dbReference>
<protein>
    <submittedName>
        <fullName evidence="3">DinB family protein</fullName>
    </submittedName>
</protein>
<dbReference type="InterPro" id="IPR034660">
    <property type="entry name" value="DinB/YfiT-like"/>
</dbReference>
<dbReference type="Pfam" id="PF05163">
    <property type="entry name" value="DinB"/>
    <property type="match status" value="1"/>
</dbReference>
<evidence type="ECO:0000313" key="4">
    <source>
        <dbReference type="Proteomes" id="UP001221189"/>
    </source>
</evidence>
<dbReference type="Gene3D" id="1.20.120.450">
    <property type="entry name" value="dinb family like domain"/>
    <property type="match status" value="1"/>
</dbReference>
<sequence length="167" mass="18719">MEISLLLKALEYKSWADRRTLDAVGTLDSVQGATSLAFARQQLNHMVRVEENFRARLLSKPGLHSSTNTEVVPDLADLDQRLTASNAWLASYAAELRPDQAHQKLSFTFVDGLRGSMTPEEILFHIVNHGTYHRGAIGHALDLARAKRPADTYTVFIHALEPQRRDT</sequence>
<keyword evidence="4" id="KW-1185">Reference proteome</keyword>
<keyword evidence="2" id="KW-0479">Metal-binding</keyword>
<evidence type="ECO:0000313" key="3">
    <source>
        <dbReference type="EMBL" id="MDC8771414.1"/>
    </source>
</evidence>
<evidence type="ECO:0000256" key="2">
    <source>
        <dbReference type="ARBA" id="ARBA00022723"/>
    </source>
</evidence>
<gene>
    <name evidence="3" type="ORF">PRZ03_07500</name>
</gene>
<dbReference type="Proteomes" id="UP001221189">
    <property type="component" value="Unassembled WGS sequence"/>
</dbReference>
<evidence type="ECO:0000256" key="1">
    <source>
        <dbReference type="ARBA" id="ARBA00008635"/>
    </source>
</evidence>